<dbReference type="EMBL" id="JAAWWB010000007">
    <property type="protein sequence ID" value="KAG6778678.1"/>
    <property type="molecule type" value="Genomic_DNA"/>
</dbReference>
<gene>
    <name evidence="1" type="ORF">POTOM_015020</name>
</gene>
<proteinExistence type="predicted"/>
<sequence>MNQGIDALQNEVPSVQQEFLNSYDHQVTLPTISVPVPSEQPVMDSGLTVGGYNDDMATRFSMHPQNGNLNTPFPFDATSLPSQNPMVHTSQQIQVPGSDNLLAFGPRQTSAPGFQSFGSSNLNSYKGTEDFFSEDEIRTRSHEMLENDDMQHLLRIFNMGGQGLSSFNATEDGYPFSSTNMPTAPPNYSFGSAKTNGQLLLFPSNIRIIVGTSDEVGRNKNLNSGRNSYVVCELMKSLHVSEEMERALGKLGPAKLTGQFSILSQNGNLNISFHFYATSLSFQDPLVTNNLLALGPPPSPSLGSQGNAYRRQRPSSQFSCGMTQARGSPVTWHFCEEEGCREASTTLS</sequence>
<reference evidence="1" key="1">
    <citation type="journal article" date="2020" name="bioRxiv">
        <title>Hybrid origin of Populus tomentosa Carr. identified through genome sequencing and phylogenomic analysis.</title>
        <authorList>
            <person name="An X."/>
            <person name="Gao K."/>
            <person name="Chen Z."/>
            <person name="Li J."/>
            <person name="Yang X."/>
            <person name="Yang X."/>
            <person name="Zhou J."/>
            <person name="Guo T."/>
            <person name="Zhao T."/>
            <person name="Huang S."/>
            <person name="Miao D."/>
            <person name="Khan W.U."/>
            <person name="Rao P."/>
            <person name="Ye M."/>
            <person name="Lei B."/>
            <person name="Liao W."/>
            <person name="Wang J."/>
            <person name="Ji L."/>
            <person name="Li Y."/>
            <person name="Guo B."/>
            <person name="Mustafa N.S."/>
            <person name="Li S."/>
            <person name="Yun Q."/>
            <person name="Keller S.R."/>
            <person name="Mao J."/>
            <person name="Zhang R."/>
            <person name="Strauss S.H."/>
        </authorList>
    </citation>
    <scope>NUCLEOTIDE SEQUENCE</scope>
    <source>
        <strain evidence="1">GM15</strain>
        <tissue evidence="1">Leaf</tissue>
    </source>
</reference>
<organism evidence="1 2">
    <name type="scientific">Populus tomentosa</name>
    <name type="common">Chinese white poplar</name>
    <dbReference type="NCBI Taxonomy" id="118781"/>
    <lineage>
        <taxon>Eukaryota</taxon>
        <taxon>Viridiplantae</taxon>
        <taxon>Streptophyta</taxon>
        <taxon>Embryophyta</taxon>
        <taxon>Tracheophyta</taxon>
        <taxon>Spermatophyta</taxon>
        <taxon>Magnoliopsida</taxon>
        <taxon>eudicotyledons</taxon>
        <taxon>Gunneridae</taxon>
        <taxon>Pentapetalae</taxon>
        <taxon>rosids</taxon>
        <taxon>fabids</taxon>
        <taxon>Malpighiales</taxon>
        <taxon>Salicaceae</taxon>
        <taxon>Saliceae</taxon>
        <taxon>Populus</taxon>
    </lineage>
</organism>
<dbReference type="Proteomes" id="UP000886885">
    <property type="component" value="Chromosome 4A"/>
</dbReference>
<evidence type="ECO:0000313" key="1">
    <source>
        <dbReference type="EMBL" id="KAG6778678.1"/>
    </source>
</evidence>
<comment type="caution">
    <text evidence="1">The sequence shown here is derived from an EMBL/GenBank/DDBJ whole genome shotgun (WGS) entry which is preliminary data.</text>
</comment>
<name>A0A8X7ZWW0_POPTO</name>
<accession>A0A8X7ZWW0</accession>
<keyword evidence="2" id="KW-1185">Reference proteome</keyword>
<protein>
    <submittedName>
        <fullName evidence="1">Uncharacterized protein</fullName>
    </submittedName>
</protein>
<dbReference type="OrthoDB" id="512636at2759"/>
<evidence type="ECO:0000313" key="2">
    <source>
        <dbReference type="Proteomes" id="UP000886885"/>
    </source>
</evidence>
<dbReference type="AlphaFoldDB" id="A0A8X7ZWW0"/>